<proteinExistence type="predicted"/>
<protein>
    <submittedName>
        <fullName evidence="1">Uncharacterized protein</fullName>
    </submittedName>
</protein>
<dbReference type="AlphaFoldDB" id="A0A0B7B0T9"/>
<sequence length="71" mass="8380">MILRYSGCTVKGCPHKRWTTEIRGSERHCVQKAHRSLFYKPLILVLYGKTRLERKETNESQANPFKCVKEK</sequence>
<gene>
    <name evidence="1" type="primary">ORF153960</name>
</gene>
<organism evidence="1">
    <name type="scientific">Arion vulgaris</name>
    <dbReference type="NCBI Taxonomy" id="1028688"/>
    <lineage>
        <taxon>Eukaryota</taxon>
        <taxon>Metazoa</taxon>
        <taxon>Spiralia</taxon>
        <taxon>Lophotrochozoa</taxon>
        <taxon>Mollusca</taxon>
        <taxon>Gastropoda</taxon>
        <taxon>Heterobranchia</taxon>
        <taxon>Euthyneura</taxon>
        <taxon>Panpulmonata</taxon>
        <taxon>Eupulmonata</taxon>
        <taxon>Stylommatophora</taxon>
        <taxon>Helicina</taxon>
        <taxon>Arionoidea</taxon>
        <taxon>Arionidae</taxon>
        <taxon>Arion</taxon>
    </lineage>
</organism>
<reference evidence="1" key="1">
    <citation type="submission" date="2014-12" db="EMBL/GenBank/DDBJ databases">
        <title>Insight into the proteome of Arion vulgaris.</title>
        <authorList>
            <person name="Aradska J."/>
            <person name="Bulat T."/>
            <person name="Smidak R."/>
            <person name="Sarate P."/>
            <person name="Gangsoo J."/>
            <person name="Sialana F."/>
            <person name="Bilban M."/>
            <person name="Lubec G."/>
        </authorList>
    </citation>
    <scope>NUCLEOTIDE SEQUENCE</scope>
    <source>
        <tissue evidence="1">Skin</tissue>
    </source>
</reference>
<evidence type="ECO:0000313" key="1">
    <source>
        <dbReference type="EMBL" id="CEK86472.1"/>
    </source>
</evidence>
<accession>A0A0B7B0T9</accession>
<name>A0A0B7B0T9_9EUPU</name>
<dbReference type="EMBL" id="HACG01039607">
    <property type="protein sequence ID" value="CEK86472.1"/>
    <property type="molecule type" value="Transcribed_RNA"/>
</dbReference>